<feature type="domain" description="PAC" evidence="2">
    <location>
        <begin position="386"/>
        <end position="436"/>
    </location>
</feature>
<dbReference type="Pfam" id="PF00990">
    <property type="entry name" value="GGDEF"/>
    <property type="match status" value="1"/>
</dbReference>
<dbReference type="InterPro" id="IPR013656">
    <property type="entry name" value="PAS_4"/>
</dbReference>
<keyword evidence="1" id="KW-0732">Signal</keyword>
<dbReference type="PROSITE" id="PS50113">
    <property type="entry name" value="PAC"/>
    <property type="match status" value="1"/>
</dbReference>
<gene>
    <name evidence="4" type="ORF">Cenrod_0170</name>
</gene>
<dbReference type="InterPro" id="IPR000160">
    <property type="entry name" value="GGDEF_dom"/>
</dbReference>
<dbReference type="InterPro" id="IPR035965">
    <property type="entry name" value="PAS-like_dom_sf"/>
</dbReference>
<protein>
    <submittedName>
        <fullName evidence="4">GGDEF domain protein</fullName>
    </submittedName>
</protein>
<dbReference type="InterPro" id="IPR043128">
    <property type="entry name" value="Rev_trsase/Diguanyl_cyclase"/>
</dbReference>
<feature type="domain" description="GGDEF" evidence="3">
    <location>
        <begin position="468"/>
        <end position="599"/>
    </location>
</feature>
<dbReference type="PANTHER" id="PTHR44757">
    <property type="entry name" value="DIGUANYLATE CYCLASE DGCP"/>
    <property type="match status" value="1"/>
</dbReference>
<dbReference type="Gene3D" id="3.30.70.270">
    <property type="match status" value="1"/>
</dbReference>
<proteinExistence type="predicted"/>
<dbReference type="KEGG" id="cbx:Cenrod_0170"/>
<dbReference type="SUPFAM" id="SSF53850">
    <property type="entry name" value="Periplasmic binding protein-like II"/>
    <property type="match status" value="1"/>
</dbReference>
<dbReference type="AlphaFoldDB" id="U5N4N5"/>
<evidence type="ECO:0000313" key="4">
    <source>
        <dbReference type="EMBL" id="AGX86302.1"/>
    </source>
</evidence>
<dbReference type="SMART" id="SM00062">
    <property type="entry name" value="PBPb"/>
    <property type="match status" value="1"/>
</dbReference>
<dbReference type="STRING" id="946483.Cenrod_0170"/>
<dbReference type="SMART" id="SM00267">
    <property type="entry name" value="GGDEF"/>
    <property type="match status" value="1"/>
</dbReference>
<dbReference type="SUPFAM" id="SSF55785">
    <property type="entry name" value="PYP-like sensor domain (PAS domain)"/>
    <property type="match status" value="1"/>
</dbReference>
<sequence>MSIRHYPLAVMLWLYCTACNAASPGQAASSGNSADVLTGRTFVYCFNPAWRPYDYADSGQQKGIFGDYLQLFAERLGIHVVPHQTLTWTDALDAVKRGDCDFLVGAVKTAEREQYLDFTVPYFDMVHVLIAKPDRPFIGSLSSLSGKTISGPKSGAIMQWIARDYPSIRQKYVETANESMDTIMADRVYAHVTPLDALVSDYGWLLRNLKIIGKLDYAYPISIAVRKDLPDLKNAFDTAIVSLSHDDRSAISKRWTTFTFVEEIDYTLIWQVLGVTMLLLASFAFWNHHLRQEVAKRKELEIQLLERTENLSEALNFNESMLINSPIPIGVYVESGQCVLANEAYAKFVGATREDLLAQNFYDISSWKVSSLLGDCLTALKLQEPQQREAHLVTTFGKNVWFEYRILPSHLKGEVHLLIQFFDLTERKRLEDDLRHLAFHDPLTRLPNRRLLLDRLTQALYLGKRENNYLAVLFIDLNKFKQLNDNYGHDTGDQMLVEVANRLQSIVRQSDTVARLGGDEFIVLLSRLSTDAEQAAQYAKSFVEKIHSALNSDYVLGNVHHHGSASVGIKLFLGGDMDPDQILKEADSAMYEIKKGLLQ</sequence>
<reference evidence="4 5" key="1">
    <citation type="journal article" date="2013" name="Genome Biol.">
        <title>Genomic analysis reveals key aspects of prokaryotic symbiosis in the phototrophic consortium "Chlorochromatium aggregatum".</title>
        <authorList>
            <person name="Liu Z."/>
            <person name="Muller J."/>
            <person name="Li T."/>
            <person name="Alvey R.M."/>
            <person name="Vogl K."/>
            <person name="Frigaard N.U."/>
            <person name="Rockwell N.C."/>
            <person name="Boyd E.S."/>
            <person name="Tomsho L.P."/>
            <person name="Schuster S.C."/>
            <person name="Henke P."/>
            <person name="Rohde M."/>
            <person name="Overmann J."/>
            <person name="Bryant D.A."/>
        </authorList>
    </citation>
    <scope>NUCLEOTIDE SEQUENCE [LARGE SCALE GENOMIC DNA]</scope>
    <source>
        <strain evidence="4">CR</strain>
    </source>
</reference>
<organism evidence="4 5">
    <name type="scientific">Candidatus Symbiobacter mobilis CR</name>
    <dbReference type="NCBI Taxonomy" id="946483"/>
    <lineage>
        <taxon>Bacteria</taxon>
        <taxon>Pseudomonadati</taxon>
        <taxon>Pseudomonadota</taxon>
        <taxon>Betaproteobacteria</taxon>
        <taxon>Burkholderiales</taxon>
        <taxon>Comamonadaceae</taxon>
    </lineage>
</organism>
<evidence type="ECO:0000259" key="3">
    <source>
        <dbReference type="PROSITE" id="PS50887"/>
    </source>
</evidence>
<dbReference type="eggNOG" id="COG2199">
    <property type="taxonomic scope" value="Bacteria"/>
</dbReference>
<evidence type="ECO:0000259" key="2">
    <source>
        <dbReference type="PROSITE" id="PS50113"/>
    </source>
</evidence>
<dbReference type="Gene3D" id="3.30.450.20">
    <property type="entry name" value="PAS domain"/>
    <property type="match status" value="1"/>
</dbReference>
<dbReference type="CDD" id="cd00130">
    <property type="entry name" value="PAS"/>
    <property type="match status" value="1"/>
</dbReference>
<dbReference type="Pfam" id="PF08448">
    <property type="entry name" value="PAS_4"/>
    <property type="match status" value="1"/>
</dbReference>
<dbReference type="PATRIC" id="fig|946483.4.peg.170"/>
<evidence type="ECO:0000256" key="1">
    <source>
        <dbReference type="SAM" id="SignalP"/>
    </source>
</evidence>
<dbReference type="HOGENOM" id="CLU_455407_0_0_4"/>
<dbReference type="CDD" id="cd01007">
    <property type="entry name" value="PBP2_BvgS_HisK_like"/>
    <property type="match status" value="1"/>
</dbReference>
<dbReference type="Pfam" id="PF00497">
    <property type="entry name" value="SBP_bac_3"/>
    <property type="match status" value="1"/>
</dbReference>
<dbReference type="NCBIfam" id="TIGR00229">
    <property type="entry name" value="sensory_box"/>
    <property type="match status" value="1"/>
</dbReference>
<dbReference type="InterPro" id="IPR001638">
    <property type="entry name" value="Solute-binding_3/MltF_N"/>
</dbReference>
<dbReference type="PROSITE" id="PS50887">
    <property type="entry name" value="GGDEF"/>
    <property type="match status" value="1"/>
</dbReference>
<dbReference type="Proteomes" id="UP000017184">
    <property type="component" value="Chromosome"/>
</dbReference>
<dbReference type="InterPro" id="IPR052155">
    <property type="entry name" value="Biofilm_reg_signaling"/>
</dbReference>
<dbReference type="NCBIfam" id="TIGR00254">
    <property type="entry name" value="GGDEF"/>
    <property type="match status" value="1"/>
</dbReference>
<keyword evidence="5" id="KW-1185">Reference proteome</keyword>
<name>U5N4N5_9BURK</name>
<dbReference type="Gene3D" id="3.40.190.10">
    <property type="entry name" value="Periplasmic binding protein-like II"/>
    <property type="match status" value="2"/>
</dbReference>
<dbReference type="InterPro" id="IPR000014">
    <property type="entry name" value="PAS"/>
</dbReference>
<dbReference type="EMBL" id="CP004885">
    <property type="protein sequence ID" value="AGX86302.1"/>
    <property type="molecule type" value="Genomic_DNA"/>
</dbReference>
<dbReference type="InterPro" id="IPR029787">
    <property type="entry name" value="Nucleotide_cyclase"/>
</dbReference>
<dbReference type="PANTHER" id="PTHR44757:SF2">
    <property type="entry name" value="BIOFILM ARCHITECTURE MAINTENANCE PROTEIN MBAA"/>
    <property type="match status" value="1"/>
</dbReference>
<dbReference type="CDD" id="cd01949">
    <property type="entry name" value="GGDEF"/>
    <property type="match status" value="1"/>
</dbReference>
<feature type="chain" id="PRO_5004662780" evidence="1">
    <location>
        <begin position="22"/>
        <end position="599"/>
    </location>
</feature>
<dbReference type="InterPro" id="IPR000700">
    <property type="entry name" value="PAS-assoc_C"/>
</dbReference>
<dbReference type="SUPFAM" id="SSF55073">
    <property type="entry name" value="Nucleotide cyclase"/>
    <property type="match status" value="1"/>
</dbReference>
<accession>U5N4N5</accession>
<feature type="signal peptide" evidence="1">
    <location>
        <begin position="1"/>
        <end position="21"/>
    </location>
</feature>
<evidence type="ECO:0000313" key="5">
    <source>
        <dbReference type="Proteomes" id="UP000017184"/>
    </source>
</evidence>
<dbReference type="eggNOG" id="COG0834">
    <property type="taxonomic scope" value="Bacteria"/>
</dbReference>